<sequence>MSTLIKNGIIATASDVFKGDLYIESGIIKEIGLKLEKSRCHVIDAEGKYIIPGGVDVHTHLNLDVGIGVSNDDFYTGTVAAACGGTTTIVDHMGFGPKGCNLHHQVKVYHEYAKNNAVIDYGFHGVIQHINDDILKEMKDIIEIEGIPSFKIYLTYDFKLSDEEAIKTLLRLKKLGGLTTVHAENHYMIKYLKKKFIDNRKIQPIYHALSRPEESEAEAISRIIHLAYVSDNAPLYIVHLSTKLGLDYIKRAQETGCNVYAETCPQYLLLDEEKYNLPNNEGLKYIMSPPIRKKHNQKALWKGIRDGNIQVIATDHCPFSFYREKQMGREDFTKCPNGIPGVETRIPLIFSEGVMKNRIDINKFVEVTSTAPSKIFGLYPKKGTIAVGSDADIVLIDTKKEVVLTKKILHENVDYTCYEGMKLVGYPILTMVRGKIVVKNHDFVGEKGYGEFICRRKNIS</sequence>
<reference evidence="10 11" key="1">
    <citation type="submission" date="2017-02" db="EMBL/GenBank/DDBJ databases">
        <authorList>
            <person name="Peterson S.W."/>
        </authorList>
    </citation>
    <scope>NUCLEOTIDE SEQUENCE [LARGE SCALE GENOMIC DNA]</scope>
    <source>
        <strain evidence="10 11">M1</strain>
    </source>
</reference>
<dbReference type="PANTHER" id="PTHR11647">
    <property type="entry name" value="HYDRANTOINASE/DIHYDROPYRIMIDINASE FAMILY MEMBER"/>
    <property type="match status" value="1"/>
</dbReference>
<evidence type="ECO:0000256" key="4">
    <source>
        <dbReference type="ARBA" id="ARBA00022723"/>
    </source>
</evidence>
<proteinExistence type="inferred from homology"/>
<accession>A0A1T5M9A1</accession>
<evidence type="ECO:0000313" key="10">
    <source>
        <dbReference type="EMBL" id="SKC84807.1"/>
    </source>
</evidence>
<dbReference type="InterPro" id="IPR032466">
    <property type="entry name" value="Metal_Hydrolase"/>
</dbReference>
<feature type="domain" description="Amidohydrolase-related" evidence="9">
    <location>
        <begin position="49"/>
        <end position="437"/>
    </location>
</feature>
<dbReference type="SUPFAM" id="SSF51556">
    <property type="entry name" value="Metallo-dependent hydrolases"/>
    <property type="match status" value="1"/>
</dbReference>
<evidence type="ECO:0000256" key="1">
    <source>
        <dbReference type="ARBA" id="ARBA00001947"/>
    </source>
</evidence>
<dbReference type="Pfam" id="PF01979">
    <property type="entry name" value="Amidohydro_1"/>
    <property type="match status" value="1"/>
</dbReference>
<dbReference type="InterPro" id="IPR050378">
    <property type="entry name" value="Metallo-dep_Hydrolases_sf"/>
</dbReference>
<dbReference type="AlphaFoldDB" id="A0A1T5M9A1"/>
<protein>
    <recommendedName>
        <fullName evidence="7">D-hydantoinase</fullName>
    </recommendedName>
</protein>
<dbReference type="RefSeq" id="WP_079494414.1">
    <property type="nucleotide sequence ID" value="NZ_FUZT01000012.1"/>
</dbReference>
<dbReference type="EMBL" id="FUZT01000012">
    <property type="protein sequence ID" value="SKC84807.1"/>
    <property type="molecule type" value="Genomic_DNA"/>
</dbReference>
<evidence type="ECO:0000256" key="2">
    <source>
        <dbReference type="ARBA" id="ARBA00008829"/>
    </source>
</evidence>
<evidence type="ECO:0000256" key="6">
    <source>
        <dbReference type="ARBA" id="ARBA00055040"/>
    </source>
</evidence>
<comment type="similarity">
    <text evidence="2">Belongs to the metallo-dependent hydrolases superfamily. Hydantoinase/dihydropyrimidinase family.</text>
</comment>
<dbReference type="Gene3D" id="2.30.40.10">
    <property type="entry name" value="Urease, subunit C, domain 1"/>
    <property type="match status" value="1"/>
</dbReference>
<evidence type="ECO:0000256" key="5">
    <source>
        <dbReference type="ARBA" id="ARBA00022801"/>
    </source>
</evidence>
<dbReference type="FunFam" id="3.20.20.140:FF:000217">
    <property type="entry name" value="Dihydropyrimidinase-related protein 1"/>
    <property type="match status" value="1"/>
</dbReference>
<dbReference type="SUPFAM" id="SSF51338">
    <property type="entry name" value="Composite domain of metallo-dependent hydrolases"/>
    <property type="match status" value="2"/>
</dbReference>
<dbReference type="Proteomes" id="UP000190285">
    <property type="component" value="Unassembled WGS sequence"/>
</dbReference>
<evidence type="ECO:0000256" key="8">
    <source>
        <dbReference type="PIRSR" id="PIRSR611778-50"/>
    </source>
</evidence>
<comment type="cofactor">
    <cofactor evidence="1">
        <name>Zn(2+)</name>
        <dbReference type="ChEBI" id="CHEBI:29105"/>
    </cofactor>
</comment>
<dbReference type="GO" id="GO:0046872">
    <property type="term" value="F:metal ion binding"/>
    <property type="evidence" value="ECO:0007669"/>
    <property type="project" value="UniProtKB-KW"/>
</dbReference>
<dbReference type="NCBIfam" id="TIGR02033">
    <property type="entry name" value="D-hydantoinase"/>
    <property type="match status" value="1"/>
</dbReference>
<comment type="PTM">
    <text evidence="8">Carbamylation allows a single lysine to coordinate two divalent metal cations.</text>
</comment>
<dbReference type="Gene3D" id="3.20.20.140">
    <property type="entry name" value="Metal-dependent hydrolases"/>
    <property type="match status" value="1"/>
</dbReference>
<dbReference type="InterPro" id="IPR011778">
    <property type="entry name" value="Hydantoinase/dihydroPyrase"/>
</dbReference>
<dbReference type="PANTHER" id="PTHR11647:SF1">
    <property type="entry name" value="COLLAPSIN RESPONSE MEDIATOR PROTEIN"/>
    <property type="match status" value="1"/>
</dbReference>
<name>A0A1T5M9A1_9FIRM</name>
<dbReference type="STRING" id="36842.SAMN02194393_04233"/>
<dbReference type="GO" id="GO:0016812">
    <property type="term" value="F:hydrolase activity, acting on carbon-nitrogen (but not peptide) bonds, in cyclic amides"/>
    <property type="evidence" value="ECO:0007669"/>
    <property type="project" value="TreeGrafter"/>
</dbReference>
<dbReference type="GO" id="GO:0005829">
    <property type="term" value="C:cytosol"/>
    <property type="evidence" value="ECO:0007669"/>
    <property type="project" value="TreeGrafter"/>
</dbReference>
<dbReference type="OrthoDB" id="9765462at2"/>
<gene>
    <name evidence="10" type="ORF">SAMN02194393_04233</name>
</gene>
<feature type="modified residue" description="N6-carboxylysine" evidence="8">
    <location>
        <position position="151"/>
    </location>
</feature>
<comment type="function">
    <text evidence="6">Catalyzes the stereospecific hydrolysis of the cyclic amide bond of D-hydantoin derivatives.</text>
</comment>
<keyword evidence="11" id="KW-1185">Reference proteome</keyword>
<keyword evidence="3" id="KW-0597">Phosphoprotein</keyword>
<dbReference type="CDD" id="cd01314">
    <property type="entry name" value="D-HYD"/>
    <property type="match status" value="1"/>
</dbReference>
<keyword evidence="5" id="KW-0378">Hydrolase</keyword>
<evidence type="ECO:0000256" key="3">
    <source>
        <dbReference type="ARBA" id="ARBA00022553"/>
    </source>
</evidence>
<keyword evidence="4" id="KW-0479">Metal-binding</keyword>
<dbReference type="InterPro" id="IPR006680">
    <property type="entry name" value="Amidohydro-rel"/>
</dbReference>
<evidence type="ECO:0000313" key="11">
    <source>
        <dbReference type="Proteomes" id="UP000190285"/>
    </source>
</evidence>
<organism evidence="10 11">
    <name type="scientific">Maledivibacter halophilus</name>
    <dbReference type="NCBI Taxonomy" id="36842"/>
    <lineage>
        <taxon>Bacteria</taxon>
        <taxon>Bacillati</taxon>
        <taxon>Bacillota</taxon>
        <taxon>Clostridia</taxon>
        <taxon>Peptostreptococcales</taxon>
        <taxon>Caminicellaceae</taxon>
        <taxon>Maledivibacter</taxon>
    </lineage>
</organism>
<evidence type="ECO:0000259" key="9">
    <source>
        <dbReference type="Pfam" id="PF01979"/>
    </source>
</evidence>
<dbReference type="InterPro" id="IPR011059">
    <property type="entry name" value="Metal-dep_hydrolase_composite"/>
</dbReference>
<evidence type="ECO:0000256" key="7">
    <source>
        <dbReference type="ARBA" id="ARBA00068457"/>
    </source>
</evidence>